<dbReference type="Proteomes" id="UP000821866">
    <property type="component" value="Chromosome 2"/>
</dbReference>
<gene>
    <name evidence="2" type="ORF">HPB51_019280</name>
</gene>
<dbReference type="PANTHER" id="PTHR33244">
    <property type="entry name" value="INTEGRASE CATALYTIC DOMAIN-CONTAINING PROTEIN-RELATED"/>
    <property type="match status" value="1"/>
</dbReference>
<dbReference type="EMBL" id="JABSTU010000004">
    <property type="protein sequence ID" value="KAH8034056.1"/>
    <property type="molecule type" value="Genomic_DNA"/>
</dbReference>
<evidence type="ECO:0000256" key="1">
    <source>
        <dbReference type="SAM" id="MobiDB-lite"/>
    </source>
</evidence>
<dbReference type="PANTHER" id="PTHR33244:SF3">
    <property type="entry name" value="PEPTIDASE A2 DOMAIN-CONTAINING PROTEIN"/>
    <property type="match status" value="1"/>
</dbReference>
<name>A0A9J6EJ54_RHIMP</name>
<reference evidence="2" key="1">
    <citation type="journal article" date="2020" name="Cell">
        <title>Large-Scale Comparative Analyses of Tick Genomes Elucidate Their Genetic Diversity and Vector Capacities.</title>
        <authorList>
            <consortium name="Tick Genome and Microbiome Consortium (TIGMIC)"/>
            <person name="Jia N."/>
            <person name="Wang J."/>
            <person name="Shi W."/>
            <person name="Du L."/>
            <person name="Sun Y."/>
            <person name="Zhan W."/>
            <person name="Jiang J.F."/>
            <person name="Wang Q."/>
            <person name="Zhang B."/>
            <person name="Ji P."/>
            <person name="Bell-Sakyi L."/>
            <person name="Cui X.M."/>
            <person name="Yuan T.T."/>
            <person name="Jiang B.G."/>
            <person name="Yang W.F."/>
            <person name="Lam T.T."/>
            <person name="Chang Q.C."/>
            <person name="Ding S.J."/>
            <person name="Wang X.J."/>
            <person name="Zhu J.G."/>
            <person name="Ruan X.D."/>
            <person name="Zhao L."/>
            <person name="Wei J.T."/>
            <person name="Ye R.Z."/>
            <person name="Que T.C."/>
            <person name="Du C.H."/>
            <person name="Zhou Y.H."/>
            <person name="Cheng J.X."/>
            <person name="Dai P.F."/>
            <person name="Guo W.B."/>
            <person name="Han X.H."/>
            <person name="Huang E.J."/>
            <person name="Li L.F."/>
            <person name="Wei W."/>
            <person name="Gao Y.C."/>
            <person name="Liu J.Z."/>
            <person name="Shao H.Z."/>
            <person name="Wang X."/>
            <person name="Wang C.C."/>
            <person name="Yang T.C."/>
            <person name="Huo Q.B."/>
            <person name="Li W."/>
            <person name="Chen H.Y."/>
            <person name="Chen S.E."/>
            <person name="Zhou L.G."/>
            <person name="Ni X.B."/>
            <person name="Tian J.H."/>
            <person name="Sheng Y."/>
            <person name="Liu T."/>
            <person name="Pan Y.S."/>
            <person name="Xia L.Y."/>
            <person name="Li J."/>
            <person name="Zhao F."/>
            <person name="Cao W.C."/>
        </authorList>
    </citation>
    <scope>NUCLEOTIDE SEQUENCE</scope>
    <source>
        <strain evidence="2">Rmic-2018</strain>
    </source>
</reference>
<reference evidence="2" key="2">
    <citation type="submission" date="2021-09" db="EMBL/GenBank/DDBJ databases">
        <authorList>
            <person name="Jia N."/>
            <person name="Wang J."/>
            <person name="Shi W."/>
            <person name="Du L."/>
            <person name="Sun Y."/>
            <person name="Zhan W."/>
            <person name="Jiang J."/>
            <person name="Wang Q."/>
            <person name="Zhang B."/>
            <person name="Ji P."/>
            <person name="Sakyi L.B."/>
            <person name="Cui X."/>
            <person name="Yuan T."/>
            <person name="Jiang B."/>
            <person name="Yang W."/>
            <person name="Lam T.T.-Y."/>
            <person name="Chang Q."/>
            <person name="Ding S."/>
            <person name="Wang X."/>
            <person name="Zhu J."/>
            <person name="Ruan X."/>
            <person name="Zhao L."/>
            <person name="Wei J."/>
            <person name="Que T."/>
            <person name="Du C."/>
            <person name="Cheng J."/>
            <person name="Dai P."/>
            <person name="Han X."/>
            <person name="Huang E."/>
            <person name="Gao Y."/>
            <person name="Liu J."/>
            <person name="Shao H."/>
            <person name="Ye R."/>
            <person name="Li L."/>
            <person name="Wei W."/>
            <person name="Wang X."/>
            <person name="Wang C."/>
            <person name="Huo Q."/>
            <person name="Li W."/>
            <person name="Guo W."/>
            <person name="Chen H."/>
            <person name="Chen S."/>
            <person name="Zhou L."/>
            <person name="Zhou L."/>
            <person name="Ni X."/>
            <person name="Tian J."/>
            <person name="Zhou Y."/>
            <person name="Sheng Y."/>
            <person name="Liu T."/>
            <person name="Pan Y."/>
            <person name="Xia L."/>
            <person name="Li J."/>
            <person name="Zhao F."/>
            <person name="Cao W."/>
        </authorList>
    </citation>
    <scope>NUCLEOTIDE SEQUENCE</scope>
    <source>
        <strain evidence="2">Rmic-2018</strain>
        <tissue evidence="2">Larvae</tissue>
    </source>
</reference>
<sequence length="106" mass="11904">MLTRLQALQKGHTVRVKGDSWKTKGRVISGARPRSYVVKTEKDSVIRRNQQHLLATREPFISTSEDDASDEASDNEDPSRGQMPQAGTNMAAQGLRRSTRDRKPLE</sequence>
<feature type="compositionally biased region" description="Acidic residues" evidence="1">
    <location>
        <begin position="64"/>
        <end position="76"/>
    </location>
</feature>
<evidence type="ECO:0000313" key="3">
    <source>
        <dbReference type="Proteomes" id="UP000821866"/>
    </source>
</evidence>
<dbReference type="AlphaFoldDB" id="A0A9J6EJ54"/>
<evidence type="ECO:0000313" key="2">
    <source>
        <dbReference type="EMBL" id="KAH8034056.1"/>
    </source>
</evidence>
<feature type="region of interest" description="Disordered" evidence="1">
    <location>
        <begin position="52"/>
        <end position="106"/>
    </location>
</feature>
<protein>
    <submittedName>
        <fullName evidence="2">Uncharacterized protein</fullName>
    </submittedName>
</protein>
<accession>A0A9J6EJ54</accession>
<keyword evidence="3" id="KW-1185">Reference proteome</keyword>
<proteinExistence type="predicted"/>
<comment type="caution">
    <text evidence="2">The sequence shown here is derived from an EMBL/GenBank/DDBJ whole genome shotgun (WGS) entry which is preliminary data.</text>
</comment>
<organism evidence="2 3">
    <name type="scientific">Rhipicephalus microplus</name>
    <name type="common">Cattle tick</name>
    <name type="synonym">Boophilus microplus</name>
    <dbReference type="NCBI Taxonomy" id="6941"/>
    <lineage>
        <taxon>Eukaryota</taxon>
        <taxon>Metazoa</taxon>
        <taxon>Ecdysozoa</taxon>
        <taxon>Arthropoda</taxon>
        <taxon>Chelicerata</taxon>
        <taxon>Arachnida</taxon>
        <taxon>Acari</taxon>
        <taxon>Parasitiformes</taxon>
        <taxon>Ixodida</taxon>
        <taxon>Ixodoidea</taxon>
        <taxon>Ixodidae</taxon>
        <taxon>Rhipicephalinae</taxon>
        <taxon>Rhipicephalus</taxon>
        <taxon>Boophilus</taxon>
    </lineage>
</organism>